<evidence type="ECO:0000313" key="9">
    <source>
        <dbReference type="EMBL" id="QDH17244.1"/>
    </source>
</evidence>
<dbReference type="KEGG" id="ssam:E3D00_06480"/>
<feature type="compositionally biased region" description="Basic and acidic residues" evidence="8">
    <location>
        <begin position="208"/>
        <end position="227"/>
    </location>
</feature>
<feature type="transmembrane region" description="Helical" evidence="7">
    <location>
        <begin position="28"/>
        <end position="54"/>
    </location>
</feature>
<dbReference type="RefSeq" id="WP_141461001.1">
    <property type="nucleotide sequence ID" value="NZ_CP038141.1"/>
</dbReference>
<evidence type="ECO:0000313" key="10">
    <source>
        <dbReference type="Proteomes" id="UP000316313"/>
    </source>
</evidence>
<dbReference type="PANTHER" id="PTHR38596">
    <property type="entry name" value="UPF0114 PROTEIN YQHA"/>
    <property type="match status" value="1"/>
</dbReference>
<comment type="subcellular location">
    <subcellularLocation>
        <location evidence="1 7">Cell membrane</location>
        <topology evidence="1 7">Multi-pass membrane protein</topology>
    </subcellularLocation>
</comment>
<dbReference type="InterPro" id="IPR020761">
    <property type="entry name" value="UPF0114_bac"/>
</dbReference>
<dbReference type="PANTHER" id="PTHR38596:SF1">
    <property type="entry name" value="UPF0114 PROTEIN YQHA"/>
    <property type="match status" value="1"/>
</dbReference>
<keyword evidence="3 7" id="KW-1003">Cell membrane</keyword>
<evidence type="ECO:0000256" key="4">
    <source>
        <dbReference type="ARBA" id="ARBA00022692"/>
    </source>
</evidence>
<dbReference type="EMBL" id="CP038141">
    <property type="protein sequence ID" value="QDH17244.1"/>
    <property type="molecule type" value="Genomic_DNA"/>
</dbReference>
<comment type="similarity">
    <text evidence="2 7">Belongs to the UPF0114 family.</text>
</comment>
<sequence>MTTSHSPSEKSTTSNPRTRRLEKTLERAFFATRWIVAPLYFGLSVGLVLVAFKFFQHLIRLVIKSIGLDFDDVFVGVLDLIDLVLLANLLLIVMFSGYENFVSRLDIRQHEDYPAWIGHITFGDIKIKLMASIVAMSAIHVLADFIRVDETSTRSLEWSVGIHLCFVVSGLLLAIMDRIMEGSMTGPKAENAENGDEIKGAHRYKPKGVNDEIKAQEEESAKEEHSE</sequence>
<protein>
    <recommendedName>
        <fullName evidence="7">UPF0114 protein E3D00_06480</fullName>
    </recommendedName>
</protein>
<feature type="transmembrane region" description="Helical" evidence="7">
    <location>
        <begin position="158"/>
        <end position="176"/>
    </location>
</feature>
<keyword evidence="10" id="KW-1185">Reference proteome</keyword>
<evidence type="ECO:0000256" key="1">
    <source>
        <dbReference type="ARBA" id="ARBA00004651"/>
    </source>
</evidence>
<name>A0A4Y6UJL5_9PROT</name>
<evidence type="ECO:0000256" key="8">
    <source>
        <dbReference type="SAM" id="MobiDB-lite"/>
    </source>
</evidence>
<gene>
    <name evidence="9" type="ORF">E3D00_06480</name>
</gene>
<organism evidence="9 10">
    <name type="scientific">Swingsia samuiensis</name>
    <dbReference type="NCBI Taxonomy" id="1293412"/>
    <lineage>
        <taxon>Bacteria</taxon>
        <taxon>Pseudomonadati</taxon>
        <taxon>Pseudomonadota</taxon>
        <taxon>Alphaproteobacteria</taxon>
        <taxon>Acetobacterales</taxon>
        <taxon>Acetobacteraceae</taxon>
        <taxon>Swingsia</taxon>
    </lineage>
</organism>
<evidence type="ECO:0000256" key="7">
    <source>
        <dbReference type="HAMAP-Rule" id="MF_00143"/>
    </source>
</evidence>
<dbReference type="HAMAP" id="MF_00143">
    <property type="entry name" value="UPF0114"/>
    <property type="match status" value="1"/>
</dbReference>
<keyword evidence="5 7" id="KW-1133">Transmembrane helix</keyword>
<keyword evidence="4 7" id="KW-0812">Transmembrane</keyword>
<feature type="region of interest" description="Disordered" evidence="8">
    <location>
        <begin position="185"/>
        <end position="227"/>
    </location>
</feature>
<evidence type="ECO:0000256" key="6">
    <source>
        <dbReference type="ARBA" id="ARBA00023136"/>
    </source>
</evidence>
<evidence type="ECO:0000256" key="3">
    <source>
        <dbReference type="ARBA" id="ARBA00022475"/>
    </source>
</evidence>
<dbReference type="Proteomes" id="UP000316313">
    <property type="component" value="Chromosome"/>
</dbReference>
<reference evidence="9 10" key="1">
    <citation type="submission" date="2019-03" db="EMBL/GenBank/DDBJ databases">
        <title>The complete genome sequence of Swingsia samuiensis NBRC107927(T).</title>
        <authorList>
            <person name="Chua K.-O."/>
            <person name="Chan K.-G."/>
            <person name="See-Too W.-S."/>
        </authorList>
    </citation>
    <scope>NUCLEOTIDE SEQUENCE [LARGE SCALE GENOMIC DNA]</scope>
    <source>
        <strain evidence="9 10">AH83</strain>
    </source>
</reference>
<evidence type="ECO:0000256" key="5">
    <source>
        <dbReference type="ARBA" id="ARBA00022989"/>
    </source>
</evidence>
<keyword evidence="6 7" id="KW-0472">Membrane</keyword>
<dbReference type="GO" id="GO:0005886">
    <property type="term" value="C:plasma membrane"/>
    <property type="evidence" value="ECO:0007669"/>
    <property type="project" value="UniProtKB-SubCell"/>
</dbReference>
<dbReference type="AlphaFoldDB" id="A0A4Y6UJL5"/>
<dbReference type="Pfam" id="PF03350">
    <property type="entry name" value="UPF0114"/>
    <property type="match status" value="1"/>
</dbReference>
<evidence type="ECO:0000256" key="2">
    <source>
        <dbReference type="ARBA" id="ARBA00005774"/>
    </source>
</evidence>
<accession>A0A4Y6UJL5</accession>
<dbReference type="NCBIfam" id="TIGR00645">
    <property type="entry name" value="HI0507"/>
    <property type="match status" value="1"/>
</dbReference>
<proteinExistence type="inferred from homology"/>
<dbReference type="InterPro" id="IPR005134">
    <property type="entry name" value="UPF0114"/>
</dbReference>
<feature type="transmembrane region" description="Helical" evidence="7">
    <location>
        <begin position="74"/>
        <end position="98"/>
    </location>
</feature>
<dbReference type="OrthoDB" id="9783569at2"/>